<keyword evidence="2" id="KW-0833">Ubl conjugation pathway</keyword>
<dbReference type="SUPFAM" id="SSF81382">
    <property type="entry name" value="Skp1 dimerisation domain-like"/>
    <property type="match status" value="1"/>
</dbReference>
<keyword evidence="5" id="KW-1185">Reference proteome</keyword>
<dbReference type="PANTHER" id="PTHR11165">
    <property type="entry name" value="SKP1"/>
    <property type="match status" value="1"/>
</dbReference>
<dbReference type="GO" id="GO:0006511">
    <property type="term" value="P:ubiquitin-dependent protein catabolic process"/>
    <property type="evidence" value="ECO:0007669"/>
    <property type="project" value="InterPro"/>
</dbReference>
<dbReference type="Pfam" id="PF03931">
    <property type="entry name" value="Skp1_POZ"/>
    <property type="match status" value="1"/>
</dbReference>
<evidence type="ECO:0000259" key="3">
    <source>
        <dbReference type="Pfam" id="PF03931"/>
    </source>
</evidence>
<evidence type="ECO:0000256" key="1">
    <source>
        <dbReference type="ARBA" id="ARBA00009993"/>
    </source>
</evidence>
<dbReference type="STRING" id="1169540.A0A0G4G996"/>
<dbReference type="InterPro" id="IPR016897">
    <property type="entry name" value="SKP1"/>
</dbReference>
<evidence type="ECO:0000256" key="2">
    <source>
        <dbReference type="ARBA" id="ARBA00022786"/>
    </source>
</evidence>
<evidence type="ECO:0000313" key="5">
    <source>
        <dbReference type="Proteomes" id="UP000041254"/>
    </source>
</evidence>
<dbReference type="SMART" id="SM00512">
    <property type="entry name" value="Skp1"/>
    <property type="match status" value="1"/>
</dbReference>
<evidence type="ECO:0000313" key="4">
    <source>
        <dbReference type="EMBL" id="CEM25404.1"/>
    </source>
</evidence>
<name>A0A0G4G996_VITBC</name>
<dbReference type="Proteomes" id="UP000041254">
    <property type="component" value="Unassembled WGS sequence"/>
</dbReference>
<dbReference type="AlphaFoldDB" id="A0A0G4G996"/>
<comment type="similarity">
    <text evidence="1">Belongs to the SKP1 family.</text>
</comment>
<dbReference type="SUPFAM" id="SSF54695">
    <property type="entry name" value="POZ domain"/>
    <property type="match status" value="1"/>
</dbReference>
<reference evidence="4 5" key="1">
    <citation type="submission" date="2014-11" db="EMBL/GenBank/DDBJ databases">
        <authorList>
            <person name="Zhu J."/>
            <person name="Qi W."/>
            <person name="Song R."/>
        </authorList>
    </citation>
    <scope>NUCLEOTIDE SEQUENCE [LARGE SCALE GENOMIC DNA]</scope>
</reference>
<dbReference type="VEuPathDB" id="CryptoDB:Vbra_17238"/>
<gene>
    <name evidence="4" type="ORF">Vbra_17238</name>
</gene>
<dbReference type="InterPro" id="IPR011333">
    <property type="entry name" value="SKP1/BTB/POZ_sf"/>
</dbReference>
<dbReference type="EMBL" id="CDMY01000600">
    <property type="protein sequence ID" value="CEM25404.1"/>
    <property type="molecule type" value="Genomic_DNA"/>
</dbReference>
<dbReference type="InParanoid" id="A0A0G4G996"/>
<accession>A0A0G4G996</accession>
<dbReference type="InterPro" id="IPR016073">
    <property type="entry name" value="Skp1_comp_POZ"/>
</dbReference>
<sequence length="847" mass="93334">MESVGSVVVQSNDGRLHEMSEGGAKMCGFIQSAPQTAASGSSDPIPLPAVDSAQLEQIIEYAEHHKGQAADISKPIQTDELTEVVADDWDAKFIERLTVDGLCSLTLAAEFVDCRPLIQLACARIACIIAYVGFDDIAALAALEAGTSTGKYAHIPRDAIPFDWQPRGYQLPIFDRGCSAREADRRGIPGTADDIKKIVKLLFGKPTVFPYYDQHSTLSVDGLNHQEVYFWLSMSREDARAWGGRLANLTHITAGYDNKHVFHGRDDDHPLDDWQGGLGWSGLVADIAEGHATRGNGTLTTIHLKTSCPVEPSFKIFQFGRGTRLPHLTTITAAPPYFFHLARKWQAPALQEVRCVTGIPVRELVDDMADRKHVVATLDLGELISGSHCLKCLECVTYMFVVPTFGPPLLWPSDWRDVFKYCQPGSLARLERLGPLRIGRGYRRSHLKELQETLMSLGCRQQLESLTVLFDRPAADSRHAFRFVDFLQDLHAFKAAVGKPSMEIVFHYHPTNSSLEDFPCNCFDLASLHQLPDTPPADMAGWVRDVVNKVPYLTWVITQDHIDNPDTPPSTGIAALAASLTFDKAETVYIIGPNLADQPDTPAPTSTLAKLIDITKKCPSPFGPRAPPRLDRRPLPLRRCFFGLPPGVEERRPTSPAMVLVECPVGAAVGAALAFKASDEDPARLQATCRTGHNSALGMLKAIGPDKTVTTVHVQPSTTEQTESSFLMWGQERASLPIIEDLLITLEGKDDDDIDPRGVRPDVSVTAGRLYECVVSLLELRGIHNLTLEFLKDSGAFLGERLFELLESSDAIAGKMGGRFDVGHIDLTTRDYNDYNMKHMQLKFTRV</sequence>
<protein>
    <recommendedName>
        <fullName evidence="3">SKP1 component POZ domain-containing protein</fullName>
    </recommendedName>
</protein>
<dbReference type="Gene3D" id="3.30.710.10">
    <property type="entry name" value="Potassium Channel Kv1.1, Chain A"/>
    <property type="match status" value="1"/>
</dbReference>
<dbReference type="InterPro" id="IPR001232">
    <property type="entry name" value="SKP1-like"/>
</dbReference>
<proteinExistence type="inferred from homology"/>
<dbReference type="InterPro" id="IPR036296">
    <property type="entry name" value="SKP1-like_dim_sf"/>
</dbReference>
<organism evidence="4 5">
    <name type="scientific">Vitrella brassicaformis (strain CCMP3155)</name>
    <dbReference type="NCBI Taxonomy" id="1169540"/>
    <lineage>
        <taxon>Eukaryota</taxon>
        <taxon>Sar</taxon>
        <taxon>Alveolata</taxon>
        <taxon>Colpodellida</taxon>
        <taxon>Vitrellaceae</taxon>
        <taxon>Vitrella</taxon>
    </lineage>
</organism>
<feature type="domain" description="SKP1 component POZ" evidence="3">
    <location>
        <begin position="6"/>
        <end position="66"/>
    </location>
</feature>
<dbReference type="PhylomeDB" id="A0A0G4G996"/>